<comment type="caution">
    <text evidence="1">The sequence shown here is derived from an EMBL/GenBank/DDBJ whole genome shotgun (WGS) entry which is preliminary data.</text>
</comment>
<proteinExistence type="predicted"/>
<accession>A0A9X1QRB7</accession>
<sequence>MQCIEVRSESEAVFDCVTQPYRALPSTPGVHDEFVAVVAVVVYRAEDVFTLGNQA</sequence>
<dbReference type="RefSeq" id="WP_236117909.1">
    <property type="nucleotide sequence ID" value="NZ_JAKGSI010000001.1"/>
</dbReference>
<dbReference type="EMBL" id="JAKGSI010000001">
    <property type="protein sequence ID" value="MCF4006134.1"/>
    <property type="molecule type" value="Genomic_DNA"/>
</dbReference>
<keyword evidence="2" id="KW-1185">Reference proteome</keyword>
<protein>
    <submittedName>
        <fullName evidence="1">Uncharacterized protein</fullName>
    </submittedName>
</protein>
<gene>
    <name evidence="1" type="ORF">L1O03_02940</name>
</gene>
<evidence type="ECO:0000313" key="1">
    <source>
        <dbReference type="EMBL" id="MCF4006134.1"/>
    </source>
</evidence>
<organism evidence="1 2">
    <name type="scientific">Corynebacterium uropygiale</name>
    <dbReference type="NCBI Taxonomy" id="1775911"/>
    <lineage>
        <taxon>Bacteria</taxon>
        <taxon>Bacillati</taxon>
        <taxon>Actinomycetota</taxon>
        <taxon>Actinomycetes</taxon>
        <taxon>Mycobacteriales</taxon>
        <taxon>Corynebacteriaceae</taxon>
        <taxon>Corynebacterium</taxon>
    </lineage>
</organism>
<reference evidence="1" key="1">
    <citation type="submission" date="2022-01" db="EMBL/GenBank/DDBJ databases">
        <title>Corynebacterium sp. nov isolated from isolated from the feces of the greater white-fronted geese (Anser albifrons) at Poyang Lake, PR China.</title>
        <authorList>
            <person name="Liu Q."/>
        </authorList>
    </citation>
    <scope>NUCLEOTIDE SEQUENCE</scope>
    <source>
        <strain evidence="1">JCM 32435</strain>
    </source>
</reference>
<dbReference type="AlphaFoldDB" id="A0A9X1QRB7"/>
<dbReference type="Proteomes" id="UP001139336">
    <property type="component" value="Unassembled WGS sequence"/>
</dbReference>
<name>A0A9X1QRB7_9CORY</name>
<evidence type="ECO:0000313" key="2">
    <source>
        <dbReference type="Proteomes" id="UP001139336"/>
    </source>
</evidence>